<dbReference type="Pfam" id="PF02481">
    <property type="entry name" value="DNA_processg_A"/>
    <property type="match status" value="1"/>
</dbReference>
<feature type="domain" description="Smf/DprA SLOG" evidence="1">
    <location>
        <begin position="7"/>
        <end position="136"/>
    </location>
</feature>
<dbReference type="RefSeq" id="WP_085051108.1">
    <property type="nucleotide sequence ID" value="NZ_LNQR01000022.1"/>
</dbReference>
<sequence length="160" mass="18097">MIYQNTLGNREILNHHKIAFLCSRRCPSVVILKTYDWAIEQRDKGNCVMSGFHSVIEKDVFHYLLKGSQPMIMVLARGMIKLIKPEIQNALDNGRLLIISPFNDSVTRPTSDTAATRNRIMADIADEIMVAHAEHEGKLEKLIKEIALTGKKIRILGNSE</sequence>
<accession>A0ABR5SIC7</accession>
<dbReference type="Gene3D" id="3.40.50.450">
    <property type="match status" value="1"/>
</dbReference>
<name>A0ABR5SIC7_9BACT</name>
<reference evidence="2 3" key="1">
    <citation type="submission" date="2015-11" db="EMBL/GenBank/DDBJ databases">
        <authorList>
            <person name="Lin W."/>
        </authorList>
    </citation>
    <scope>NUCLEOTIDE SEQUENCE [LARGE SCALE GENOMIC DNA]</scope>
    <source>
        <strain evidence="2 3">HCH-1</strain>
    </source>
</reference>
<dbReference type="Proteomes" id="UP000060487">
    <property type="component" value="Unassembled WGS sequence"/>
</dbReference>
<dbReference type="EMBL" id="LNQR01000022">
    <property type="protein sequence ID" value="KWT92177.1"/>
    <property type="molecule type" value="Genomic_DNA"/>
</dbReference>
<keyword evidence="3" id="KW-1185">Reference proteome</keyword>
<evidence type="ECO:0000259" key="1">
    <source>
        <dbReference type="Pfam" id="PF02481"/>
    </source>
</evidence>
<evidence type="ECO:0000313" key="3">
    <source>
        <dbReference type="Proteomes" id="UP000060487"/>
    </source>
</evidence>
<protein>
    <recommendedName>
        <fullName evidence="1">Smf/DprA SLOG domain-containing protein</fullName>
    </recommendedName>
</protein>
<gene>
    <name evidence="2" type="ORF">ASN18_0581</name>
</gene>
<comment type="caution">
    <text evidence="2">The sequence shown here is derived from an EMBL/GenBank/DDBJ whole genome shotgun (WGS) entry which is preliminary data.</text>
</comment>
<proteinExistence type="predicted"/>
<evidence type="ECO:0000313" key="2">
    <source>
        <dbReference type="EMBL" id="KWT92177.1"/>
    </source>
</evidence>
<dbReference type="InterPro" id="IPR057666">
    <property type="entry name" value="DrpA_SLOG"/>
</dbReference>
<organism evidence="2 3">
    <name type="scientific">Candidatus Magnetominusculus xianensis</name>
    <dbReference type="NCBI Taxonomy" id="1748249"/>
    <lineage>
        <taxon>Bacteria</taxon>
        <taxon>Pseudomonadati</taxon>
        <taxon>Nitrospirota</taxon>
        <taxon>Nitrospiria</taxon>
        <taxon>Nitrospirales</taxon>
        <taxon>Nitrospiraceae</taxon>
        <taxon>Candidatus Magnetominusculus</taxon>
    </lineage>
</organism>